<comment type="caution">
    <text evidence="8">The sequence shown here is derived from an EMBL/GenBank/DDBJ whole genome shotgun (WGS) entry which is preliminary data.</text>
</comment>
<dbReference type="GO" id="GO:0003677">
    <property type="term" value="F:DNA binding"/>
    <property type="evidence" value="ECO:0007669"/>
    <property type="project" value="UniProtKB-KW"/>
</dbReference>
<dbReference type="PANTHER" id="PTHR36206">
    <property type="entry name" value="ASPERCRYPTIN BIOSYNTHESIS CLUSTER-SPECIFIC TRANSCRIPTION REGULATOR ATNN-RELATED"/>
    <property type="match status" value="1"/>
</dbReference>
<dbReference type="AlphaFoldDB" id="A0AAD4PS05"/>
<evidence type="ECO:0000256" key="1">
    <source>
        <dbReference type="ARBA" id="ARBA00022723"/>
    </source>
</evidence>
<dbReference type="GO" id="GO:0008270">
    <property type="term" value="F:zinc ion binding"/>
    <property type="evidence" value="ECO:0007669"/>
    <property type="project" value="InterPro"/>
</dbReference>
<dbReference type="PROSITE" id="PS50048">
    <property type="entry name" value="ZN2_CY6_FUNGAL_2"/>
    <property type="match status" value="1"/>
</dbReference>
<dbReference type="SUPFAM" id="SSF57701">
    <property type="entry name" value="Zn2/Cys6 DNA-binding domain"/>
    <property type="match status" value="1"/>
</dbReference>
<feature type="domain" description="Zn(2)-C6 fungal-type" evidence="7">
    <location>
        <begin position="23"/>
        <end position="53"/>
    </location>
</feature>
<reference evidence="8" key="1">
    <citation type="submission" date="2021-12" db="EMBL/GenBank/DDBJ databases">
        <title>Convergent genome expansion in fungi linked to evolution of root-endophyte symbiosis.</title>
        <authorList>
            <consortium name="DOE Joint Genome Institute"/>
            <person name="Ke Y.-H."/>
            <person name="Bonito G."/>
            <person name="Liao H.-L."/>
            <person name="Looney B."/>
            <person name="Rojas-Flechas A."/>
            <person name="Nash J."/>
            <person name="Hameed K."/>
            <person name="Schadt C."/>
            <person name="Martin F."/>
            <person name="Crous P.W."/>
            <person name="Miettinen O."/>
            <person name="Magnuson J.K."/>
            <person name="Labbe J."/>
            <person name="Jacobson D."/>
            <person name="Doktycz M.J."/>
            <person name="Veneault-Fourrey C."/>
            <person name="Kuo A."/>
            <person name="Mondo S."/>
            <person name="Calhoun S."/>
            <person name="Riley R."/>
            <person name="Ohm R."/>
            <person name="LaButti K."/>
            <person name="Andreopoulos B."/>
            <person name="Pangilinan J."/>
            <person name="Nolan M."/>
            <person name="Tritt A."/>
            <person name="Clum A."/>
            <person name="Lipzen A."/>
            <person name="Daum C."/>
            <person name="Barry K."/>
            <person name="Grigoriev I.V."/>
            <person name="Vilgalys R."/>
        </authorList>
    </citation>
    <scope>NUCLEOTIDE SEQUENCE</scope>
    <source>
        <strain evidence="8">PMI_201</strain>
    </source>
</reference>
<keyword evidence="2" id="KW-0862">Zinc</keyword>
<dbReference type="InterPro" id="IPR001138">
    <property type="entry name" value="Zn2Cys6_DnaBD"/>
</dbReference>
<organism evidence="8 9">
    <name type="scientific">Talaromyces proteolyticus</name>
    <dbReference type="NCBI Taxonomy" id="1131652"/>
    <lineage>
        <taxon>Eukaryota</taxon>
        <taxon>Fungi</taxon>
        <taxon>Dikarya</taxon>
        <taxon>Ascomycota</taxon>
        <taxon>Pezizomycotina</taxon>
        <taxon>Eurotiomycetes</taxon>
        <taxon>Eurotiomycetidae</taxon>
        <taxon>Eurotiales</taxon>
        <taxon>Trichocomaceae</taxon>
        <taxon>Talaromyces</taxon>
        <taxon>Talaromyces sect. Bacilispori</taxon>
    </lineage>
</organism>
<dbReference type="PROSITE" id="PS00463">
    <property type="entry name" value="ZN2_CY6_FUNGAL_1"/>
    <property type="match status" value="1"/>
</dbReference>
<sequence length="476" mass="54453">MRQADQTLTSKRQRARSKKSRTGCRTCRARHVKCDETPGACKRCTNTGYTCEYDLQTLPRSGKSIAFEKAKGYKNPIPFAVVSGPNWATTSDERRCFLHFQYRTTPTLLGLFDSLLWQEIVLQMSHSEPAVYHAVVALSAVHQDTEMYGMPLPGQDPQNRWHQFALEQCGRSFSLLHRRSHDPRLREIMLLCCILFVLVELLRGQYDTAFKHLHSGLRILKEVKADEKFNPFLLSAFTTLDMQSMQFGAGGLLSIGNTMAYQTNLADGLGIVHDLQEARQNLTVLLSAVTDFLTRCGSLTQADIVAEYEALHHMQLQHLSQLGQFDDCFEYFCSCHVFNSREHRGVSIIRLLNHSFSLALKTCLLRDDSVLECYTPEYNMLLSLVEDVIDHFEDRPSFTLDIGIIPALYFAAMWCVDYEIRCRAVEALQRWPHREGSFDSNWVAFIALERMKTESLTVHAELALCEVHQADYTWDN</sequence>
<dbReference type="CDD" id="cd00067">
    <property type="entry name" value="GAL4"/>
    <property type="match status" value="1"/>
</dbReference>
<evidence type="ECO:0000256" key="2">
    <source>
        <dbReference type="ARBA" id="ARBA00022833"/>
    </source>
</evidence>
<evidence type="ECO:0000259" key="7">
    <source>
        <dbReference type="PROSITE" id="PS50048"/>
    </source>
</evidence>
<evidence type="ECO:0000313" key="8">
    <source>
        <dbReference type="EMBL" id="KAH8690160.1"/>
    </source>
</evidence>
<dbReference type="InterPro" id="IPR052360">
    <property type="entry name" value="Transcr_Regulatory_Proteins"/>
</dbReference>
<keyword evidence="6" id="KW-0539">Nucleus</keyword>
<dbReference type="PANTHER" id="PTHR36206:SF16">
    <property type="entry name" value="TRANSCRIPTION FACTOR DOMAIN-CONTAINING PROTEIN-RELATED"/>
    <property type="match status" value="1"/>
</dbReference>
<dbReference type="SMART" id="SM00066">
    <property type="entry name" value="GAL4"/>
    <property type="match status" value="1"/>
</dbReference>
<evidence type="ECO:0000256" key="5">
    <source>
        <dbReference type="ARBA" id="ARBA00023163"/>
    </source>
</evidence>
<dbReference type="Pfam" id="PF11951">
    <property type="entry name" value="Fungal_trans_2"/>
    <property type="match status" value="1"/>
</dbReference>
<dbReference type="EMBL" id="JAJTJA010000014">
    <property type="protein sequence ID" value="KAH8690160.1"/>
    <property type="molecule type" value="Genomic_DNA"/>
</dbReference>
<proteinExistence type="predicted"/>
<dbReference type="InterPro" id="IPR036864">
    <property type="entry name" value="Zn2-C6_fun-type_DNA-bd_sf"/>
</dbReference>
<evidence type="ECO:0000313" key="9">
    <source>
        <dbReference type="Proteomes" id="UP001201262"/>
    </source>
</evidence>
<keyword evidence="4" id="KW-0238">DNA-binding</keyword>
<dbReference type="InterPro" id="IPR021858">
    <property type="entry name" value="Fun_TF"/>
</dbReference>
<evidence type="ECO:0000256" key="6">
    <source>
        <dbReference type="ARBA" id="ARBA00023242"/>
    </source>
</evidence>
<gene>
    <name evidence="8" type="ORF">BGW36DRAFT_420574</name>
</gene>
<dbReference type="GeneID" id="70249795"/>
<dbReference type="GO" id="GO:0000981">
    <property type="term" value="F:DNA-binding transcription factor activity, RNA polymerase II-specific"/>
    <property type="evidence" value="ECO:0007669"/>
    <property type="project" value="InterPro"/>
</dbReference>
<dbReference type="RefSeq" id="XP_046066443.1">
    <property type="nucleotide sequence ID" value="XM_046219508.1"/>
</dbReference>
<keyword evidence="9" id="KW-1185">Reference proteome</keyword>
<accession>A0AAD4PS05</accession>
<evidence type="ECO:0000256" key="4">
    <source>
        <dbReference type="ARBA" id="ARBA00023125"/>
    </source>
</evidence>
<protein>
    <recommendedName>
        <fullName evidence="7">Zn(2)-C6 fungal-type domain-containing protein</fullName>
    </recommendedName>
</protein>
<dbReference type="Pfam" id="PF00172">
    <property type="entry name" value="Zn_clus"/>
    <property type="match status" value="1"/>
</dbReference>
<dbReference type="Gene3D" id="4.10.240.10">
    <property type="entry name" value="Zn(2)-C6 fungal-type DNA-binding domain"/>
    <property type="match status" value="1"/>
</dbReference>
<keyword evidence="3" id="KW-0805">Transcription regulation</keyword>
<name>A0AAD4PS05_9EURO</name>
<dbReference type="Proteomes" id="UP001201262">
    <property type="component" value="Unassembled WGS sequence"/>
</dbReference>
<keyword evidence="5" id="KW-0804">Transcription</keyword>
<keyword evidence="1" id="KW-0479">Metal-binding</keyword>
<evidence type="ECO:0000256" key="3">
    <source>
        <dbReference type="ARBA" id="ARBA00023015"/>
    </source>
</evidence>